<dbReference type="EMBL" id="RJUF01000042">
    <property type="protein sequence ID" value="MCP9763850.1"/>
    <property type="molecule type" value="Genomic_DNA"/>
</dbReference>
<keyword evidence="3" id="KW-0808">Transferase</keyword>
<organism evidence="3 4">
    <name type="scientific">Lacihabitans soyangensis</name>
    <dbReference type="NCBI Taxonomy" id="869394"/>
    <lineage>
        <taxon>Bacteria</taxon>
        <taxon>Pseudomonadati</taxon>
        <taxon>Bacteroidota</taxon>
        <taxon>Cytophagia</taxon>
        <taxon>Cytophagales</taxon>
        <taxon>Leadbetterellaceae</taxon>
        <taxon>Lacihabitans</taxon>
    </lineage>
</organism>
<reference evidence="3 4" key="1">
    <citation type="submission" date="2018-11" db="EMBL/GenBank/DDBJ databases">
        <title>Novel bacteria species description.</title>
        <authorList>
            <person name="Han J.-H."/>
        </authorList>
    </citation>
    <scope>NUCLEOTIDE SEQUENCE [LARGE SCALE GENOMIC DNA]</scope>
    <source>
        <strain evidence="3 4">KCTC23259</strain>
    </source>
</reference>
<feature type="domain" description="FIST C-domain" evidence="2">
    <location>
        <begin position="219"/>
        <end position="357"/>
    </location>
</feature>
<dbReference type="PANTHER" id="PTHR40252">
    <property type="entry name" value="BLR0328 PROTEIN"/>
    <property type="match status" value="1"/>
</dbReference>
<feature type="domain" description="FIST" evidence="1">
    <location>
        <begin position="25"/>
        <end position="218"/>
    </location>
</feature>
<evidence type="ECO:0000313" key="4">
    <source>
        <dbReference type="Proteomes" id="UP001204144"/>
    </source>
</evidence>
<dbReference type="SMART" id="SM00897">
    <property type="entry name" value="FIST"/>
    <property type="match status" value="1"/>
</dbReference>
<dbReference type="Pfam" id="PF08495">
    <property type="entry name" value="FIST"/>
    <property type="match status" value="1"/>
</dbReference>
<protein>
    <submittedName>
        <fullName evidence="3">Histidine kinase</fullName>
    </submittedName>
</protein>
<sequence length="378" mass="41570">MKIEQKILANNAAQVVFSHEGFDKDKCQIVLIFGGKQNITLGLIENIRQEYPSAELISASTSGEIANYAFYDEELSYTAIQLENTPHVSKVANIKDYQNSFELGLDLFGQLPKENLKYGFIISDGGLINGTELLDGINAQNNNAILVTGGLAGDGSRFESTLVGLNANLQAGNVVLIGFYGDHIHIGHGSLGGWDEFGPERIITRSEKNVLFELDNKNALELYKQYLGSYADELPGSALLFPLSISTEEQNIRNVRTILSIDEKNQSMTFAGNLPEGSRVRLMKANFDKIIKASGNAASQSVSFDFEKPDLAILISCVGRKLILNDRVEEEIEIVKEIFGNDSAVSGFYSYGEISPLVKSQKCELQNQTMTITSFKEI</sequence>
<keyword evidence="4" id="KW-1185">Reference proteome</keyword>
<name>A0AAE3H3Z8_9BACT</name>
<dbReference type="AlphaFoldDB" id="A0AAE3H3Z8"/>
<dbReference type="InterPro" id="IPR013702">
    <property type="entry name" value="FIST_domain_N"/>
</dbReference>
<dbReference type="SMART" id="SM01204">
    <property type="entry name" value="FIST_C"/>
    <property type="match status" value="1"/>
</dbReference>
<evidence type="ECO:0000259" key="1">
    <source>
        <dbReference type="SMART" id="SM00897"/>
    </source>
</evidence>
<keyword evidence="3" id="KW-0418">Kinase</keyword>
<dbReference type="GO" id="GO:0016301">
    <property type="term" value="F:kinase activity"/>
    <property type="evidence" value="ECO:0007669"/>
    <property type="project" value="UniProtKB-KW"/>
</dbReference>
<dbReference type="RefSeq" id="WP_255037615.1">
    <property type="nucleotide sequence ID" value="NZ_RJUF01000042.1"/>
</dbReference>
<evidence type="ECO:0000313" key="3">
    <source>
        <dbReference type="EMBL" id="MCP9763850.1"/>
    </source>
</evidence>
<dbReference type="Pfam" id="PF10442">
    <property type="entry name" value="FIST_C"/>
    <property type="match status" value="1"/>
</dbReference>
<accession>A0AAE3H3Z8</accession>
<dbReference type="InterPro" id="IPR019494">
    <property type="entry name" value="FIST_C"/>
</dbReference>
<proteinExistence type="predicted"/>
<comment type="caution">
    <text evidence="3">The sequence shown here is derived from an EMBL/GenBank/DDBJ whole genome shotgun (WGS) entry which is preliminary data.</text>
</comment>
<evidence type="ECO:0000259" key="2">
    <source>
        <dbReference type="SMART" id="SM01204"/>
    </source>
</evidence>
<dbReference type="Proteomes" id="UP001204144">
    <property type="component" value="Unassembled WGS sequence"/>
</dbReference>
<dbReference type="PANTHER" id="PTHR40252:SF2">
    <property type="entry name" value="BLR0328 PROTEIN"/>
    <property type="match status" value="1"/>
</dbReference>
<gene>
    <name evidence="3" type="ORF">EGI31_12885</name>
</gene>